<dbReference type="Pfam" id="PF02609">
    <property type="entry name" value="Exonuc_VII_S"/>
    <property type="match status" value="1"/>
</dbReference>
<keyword evidence="3 6" id="KW-0540">Nuclease</keyword>
<comment type="function">
    <text evidence="6">Bidirectionally degrades single-stranded DNA into large acid-insoluble oligonucleotides, which are then degraded further into small acid-soluble oligonucleotides.</text>
</comment>
<evidence type="ECO:0000256" key="6">
    <source>
        <dbReference type="HAMAP-Rule" id="MF_00337"/>
    </source>
</evidence>
<reference evidence="7 8" key="1">
    <citation type="journal article" date="2018" name="Sci. Rep.">
        <title>A novel species of the marine cyanobacterium Acaryochloris with a unique pigment content and lifestyle.</title>
        <authorList>
            <person name="Partensky F."/>
            <person name="Six C."/>
            <person name="Ratin M."/>
            <person name="Garczarek L."/>
            <person name="Vaulot D."/>
            <person name="Probert I."/>
            <person name="Calteau A."/>
            <person name="Gourvil P."/>
            <person name="Marie D."/>
            <person name="Grebert T."/>
            <person name="Bouchier C."/>
            <person name="Le Panse S."/>
            <person name="Gachenot M."/>
            <person name="Rodriguez F."/>
            <person name="Garrido J.L."/>
        </authorList>
    </citation>
    <scope>NUCLEOTIDE SEQUENCE [LARGE SCALE GENOMIC DNA]</scope>
    <source>
        <strain evidence="7 8">RCC1774</strain>
    </source>
</reference>
<dbReference type="GO" id="GO:0006308">
    <property type="term" value="P:DNA catabolic process"/>
    <property type="evidence" value="ECO:0007669"/>
    <property type="project" value="UniProtKB-UniRule"/>
</dbReference>
<keyword evidence="2 6" id="KW-0963">Cytoplasm</keyword>
<dbReference type="Gene3D" id="1.10.287.1040">
    <property type="entry name" value="Exonuclease VII, small subunit"/>
    <property type="match status" value="1"/>
</dbReference>
<organism evidence="7 8">
    <name type="scientific">Acaryochloris thomasi RCC1774</name>
    <dbReference type="NCBI Taxonomy" id="1764569"/>
    <lineage>
        <taxon>Bacteria</taxon>
        <taxon>Bacillati</taxon>
        <taxon>Cyanobacteriota</taxon>
        <taxon>Cyanophyceae</taxon>
        <taxon>Acaryochloridales</taxon>
        <taxon>Acaryochloridaceae</taxon>
        <taxon>Acaryochloris</taxon>
        <taxon>Acaryochloris thomasi</taxon>
    </lineage>
</organism>
<dbReference type="InterPro" id="IPR003761">
    <property type="entry name" value="Exonuc_VII_S"/>
</dbReference>
<comment type="subunit">
    <text evidence="6">Heterooligomer composed of large and small subunits.</text>
</comment>
<dbReference type="HAMAP" id="MF_00337">
    <property type="entry name" value="Exonuc_7_S"/>
    <property type="match status" value="1"/>
</dbReference>
<dbReference type="EMBL" id="PQWO01000008">
    <property type="protein sequence ID" value="PZD72887.1"/>
    <property type="molecule type" value="Genomic_DNA"/>
</dbReference>
<evidence type="ECO:0000256" key="4">
    <source>
        <dbReference type="ARBA" id="ARBA00022801"/>
    </source>
</evidence>
<comment type="similarity">
    <text evidence="1 6">Belongs to the XseB family.</text>
</comment>
<comment type="subcellular location">
    <subcellularLocation>
        <location evidence="6">Cytoplasm</location>
    </subcellularLocation>
</comment>
<accession>A0A2W1JWZ7</accession>
<name>A0A2W1JWZ7_9CYAN</name>
<evidence type="ECO:0000313" key="8">
    <source>
        <dbReference type="Proteomes" id="UP000248857"/>
    </source>
</evidence>
<dbReference type="SUPFAM" id="SSF116842">
    <property type="entry name" value="XseB-like"/>
    <property type="match status" value="1"/>
</dbReference>
<comment type="caution">
    <text evidence="7">The sequence shown here is derived from an EMBL/GenBank/DDBJ whole genome shotgun (WGS) entry which is preliminary data.</text>
</comment>
<dbReference type="GO" id="GO:0005737">
    <property type="term" value="C:cytoplasm"/>
    <property type="evidence" value="ECO:0007669"/>
    <property type="project" value="UniProtKB-SubCell"/>
</dbReference>
<dbReference type="Proteomes" id="UP000248857">
    <property type="component" value="Unassembled WGS sequence"/>
</dbReference>
<evidence type="ECO:0000256" key="3">
    <source>
        <dbReference type="ARBA" id="ARBA00022722"/>
    </source>
</evidence>
<dbReference type="GO" id="GO:0008855">
    <property type="term" value="F:exodeoxyribonuclease VII activity"/>
    <property type="evidence" value="ECO:0007669"/>
    <property type="project" value="UniProtKB-UniRule"/>
</dbReference>
<dbReference type="InterPro" id="IPR037004">
    <property type="entry name" value="Exonuc_VII_ssu_sf"/>
</dbReference>
<proteinExistence type="inferred from homology"/>
<evidence type="ECO:0000256" key="1">
    <source>
        <dbReference type="ARBA" id="ARBA00009998"/>
    </source>
</evidence>
<gene>
    <name evidence="7" type="primary">xseB_1</name>
    <name evidence="6" type="synonym">xseB</name>
    <name evidence="7" type="ORF">C1752_03225</name>
</gene>
<protein>
    <recommendedName>
        <fullName evidence="6">Exodeoxyribonuclease 7 small subunit</fullName>
        <ecNumber evidence="6">3.1.11.6</ecNumber>
    </recommendedName>
    <alternativeName>
        <fullName evidence="6">Exodeoxyribonuclease VII small subunit</fullName>
        <shortName evidence="6">Exonuclease VII small subunit</shortName>
    </alternativeName>
</protein>
<keyword evidence="8" id="KW-1185">Reference proteome</keyword>
<evidence type="ECO:0000313" key="7">
    <source>
        <dbReference type="EMBL" id="PZD72887.1"/>
    </source>
</evidence>
<comment type="catalytic activity">
    <reaction evidence="6">
        <text>Exonucleolytic cleavage in either 5'- to 3'- or 3'- to 5'-direction to yield nucleoside 5'-phosphates.</text>
        <dbReference type="EC" id="3.1.11.6"/>
    </reaction>
</comment>
<dbReference type="NCBIfam" id="TIGR01280">
    <property type="entry name" value="xseB"/>
    <property type="match status" value="1"/>
</dbReference>
<dbReference type="EC" id="3.1.11.6" evidence="6"/>
<dbReference type="AlphaFoldDB" id="A0A2W1JWZ7"/>
<evidence type="ECO:0000256" key="2">
    <source>
        <dbReference type="ARBA" id="ARBA00022490"/>
    </source>
</evidence>
<keyword evidence="5 6" id="KW-0269">Exonuclease</keyword>
<keyword evidence="4 6" id="KW-0378">Hydrolase</keyword>
<sequence length="90" mass="10031">MSPLPGHLMSNSEPYTDVTTLPADWRYEQTVAEIETIINQIEAGDLDLADVFEQFTQAVTYLQQCEAFLGDRQGQLDLLLEQLGDPSDLG</sequence>
<dbReference type="GO" id="GO:0009318">
    <property type="term" value="C:exodeoxyribonuclease VII complex"/>
    <property type="evidence" value="ECO:0007669"/>
    <property type="project" value="UniProtKB-UniRule"/>
</dbReference>
<evidence type="ECO:0000256" key="5">
    <source>
        <dbReference type="ARBA" id="ARBA00022839"/>
    </source>
</evidence>